<dbReference type="Proteomes" id="UP001239111">
    <property type="component" value="Chromosome 3"/>
</dbReference>
<organism evidence="1 2">
    <name type="scientific">Eretmocerus hayati</name>
    <dbReference type="NCBI Taxonomy" id="131215"/>
    <lineage>
        <taxon>Eukaryota</taxon>
        <taxon>Metazoa</taxon>
        <taxon>Ecdysozoa</taxon>
        <taxon>Arthropoda</taxon>
        <taxon>Hexapoda</taxon>
        <taxon>Insecta</taxon>
        <taxon>Pterygota</taxon>
        <taxon>Neoptera</taxon>
        <taxon>Endopterygota</taxon>
        <taxon>Hymenoptera</taxon>
        <taxon>Apocrita</taxon>
        <taxon>Proctotrupomorpha</taxon>
        <taxon>Chalcidoidea</taxon>
        <taxon>Aphelinidae</taxon>
        <taxon>Aphelininae</taxon>
        <taxon>Eretmocerus</taxon>
    </lineage>
</organism>
<sequence length="348" mass="40487">MSPQPRSDKPVGNIMVKKTHVQWDIENFSIKCADIDVGQAWKSHTYDLGDCRYCYLKLYPKGKDQTCKDFMSVYAVPVNGEYEAQIMLYIWDINNDLVNDVIYDCSFEKNNMYGCDKFIKTNEVLSSRTILFDDKISIVCEISDESDVEDVPAIHQCEDLIKDNFQMKKLGEYEELFESKRWSDVKFIIGGKIIQGHKNIIGNKNPVFRAMFELEMRESGENEVKIDDISYDVMNELLRFVYVAKVKNIDRLAKKLLVASEKYMIEDLKLLCEKHMSRMFTFGNIVENTNFACLHNASHLRSEGIKFIIKHTEALSNVPDFDIRDLDLNVIQEVFQIMANPKKRKLEN</sequence>
<dbReference type="EMBL" id="CM056743">
    <property type="protein sequence ID" value="KAJ8673302.1"/>
    <property type="molecule type" value="Genomic_DNA"/>
</dbReference>
<comment type="caution">
    <text evidence="1">The sequence shown here is derived from an EMBL/GenBank/DDBJ whole genome shotgun (WGS) entry which is preliminary data.</text>
</comment>
<reference evidence="1" key="1">
    <citation type="submission" date="2023-04" db="EMBL/GenBank/DDBJ databases">
        <title>A chromosome-level genome assembly of the parasitoid wasp Eretmocerus hayati.</title>
        <authorList>
            <person name="Zhong Y."/>
            <person name="Liu S."/>
            <person name="Liu Y."/>
        </authorList>
    </citation>
    <scope>NUCLEOTIDE SEQUENCE</scope>
    <source>
        <strain evidence="1">ZJU_SS_LIU_2023</strain>
    </source>
</reference>
<name>A0ACC2NST8_9HYME</name>
<gene>
    <name evidence="1" type="ORF">QAD02_004564</name>
</gene>
<proteinExistence type="predicted"/>
<keyword evidence="2" id="KW-1185">Reference proteome</keyword>
<evidence type="ECO:0000313" key="1">
    <source>
        <dbReference type="EMBL" id="KAJ8673302.1"/>
    </source>
</evidence>
<protein>
    <submittedName>
        <fullName evidence="1">Uncharacterized protein</fullName>
    </submittedName>
</protein>
<accession>A0ACC2NST8</accession>
<evidence type="ECO:0000313" key="2">
    <source>
        <dbReference type="Proteomes" id="UP001239111"/>
    </source>
</evidence>